<sequence length="123" mass="13005">MNQDDDTPPPIAAATEGVEMIQILGQGTEDGIPLLDLPPSKESNEIMDESSPGNSNGSPVMPPENSTQEGTASEVRANANSQELFAVTRTTETRNVLLVVVGIFASACFTTVCNMPAKLLEEN</sequence>
<keyword evidence="2" id="KW-1133">Transmembrane helix</keyword>
<feature type="compositionally biased region" description="Polar residues" evidence="1">
    <location>
        <begin position="51"/>
        <end position="71"/>
    </location>
</feature>
<name>A0AAP0QCS9_9ROSI</name>
<proteinExistence type="predicted"/>
<feature type="transmembrane region" description="Helical" evidence="2">
    <location>
        <begin position="96"/>
        <end position="117"/>
    </location>
</feature>
<evidence type="ECO:0000256" key="2">
    <source>
        <dbReference type="SAM" id="Phobius"/>
    </source>
</evidence>
<evidence type="ECO:0000313" key="4">
    <source>
        <dbReference type="Proteomes" id="UP001428341"/>
    </source>
</evidence>
<keyword evidence="2" id="KW-0812">Transmembrane</keyword>
<protein>
    <submittedName>
        <fullName evidence="3">Uncharacterized protein</fullName>
    </submittedName>
</protein>
<keyword evidence="2" id="KW-0472">Membrane</keyword>
<keyword evidence="4" id="KW-1185">Reference proteome</keyword>
<dbReference type="EMBL" id="JBCGBO010000024">
    <property type="protein sequence ID" value="KAK9181505.1"/>
    <property type="molecule type" value="Genomic_DNA"/>
</dbReference>
<evidence type="ECO:0000313" key="3">
    <source>
        <dbReference type="EMBL" id="KAK9181505.1"/>
    </source>
</evidence>
<evidence type="ECO:0000256" key="1">
    <source>
        <dbReference type="SAM" id="MobiDB-lite"/>
    </source>
</evidence>
<accession>A0AAP0QCS9</accession>
<organism evidence="3 4">
    <name type="scientific">Citrus x changshan-huyou</name>
    <dbReference type="NCBI Taxonomy" id="2935761"/>
    <lineage>
        <taxon>Eukaryota</taxon>
        <taxon>Viridiplantae</taxon>
        <taxon>Streptophyta</taxon>
        <taxon>Embryophyta</taxon>
        <taxon>Tracheophyta</taxon>
        <taxon>Spermatophyta</taxon>
        <taxon>Magnoliopsida</taxon>
        <taxon>eudicotyledons</taxon>
        <taxon>Gunneridae</taxon>
        <taxon>Pentapetalae</taxon>
        <taxon>rosids</taxon>
        <taxon>malvids</taxon>
        <taxon>Sapindales</taxon>
        <taxon>Rutaceae</taxon>
        <taxon>Aurantioideae</taxon>
        <taxon>Citrus</taxon>
    </lineage>
</organism>
<comment type="caution">
    <text evidence="3">The sequence shown here is derived from an EMBL/GenBank/DDBJ whole genome shotgun (WGS) entry which is preliminary data.</text>
</comment>
<dbReference type="AlphaFoldDB" id="A0AAP0QCS9"/>
<gene>
    <name evidence="3" type="ORF">WN944_024642</name>
</gene>
<feature type="region of interest" description="Disordered" evidence="1">
    <location>
        <begin position="25"/>
        <end position="77"/>
    </location>
</feature>
<dbReference type="Proteomes" id="UP001428341">
    <property type="component" value="Unassembled WGS sequence"/>
</dbReference>
<reference evidence="3 4" key="1">
    <citation type="submission" date="2024-05" db="EMBL/GenBank/DDBJ databases">
        <title>Haplotype-resolved chromosome-level genome assembly of Huyou (Citrus changshanensis).</title>
        <authorList>
            <person name="Miao C."/>
            <person name="Chen W."/>
            <person name="Wu Y."/>
            <person name="Wang L."/>
            <person name="Zhao S."/>
            <person name="Grierson D."/>
            <person name="Xu C."/>
            <person name="Chen K."/>
        </authorList>
    </citation>
    <scope>NUCLEOTIDE SEQUENCE [LARGE SCALE GENOMIC DNA]</scope>
    <source>
        <strain evidence="3">01-14</strain>
        <tissue evidence="3">Leaf</tissue>
    </source>
</reference>